<evidence type="ECO:0000313" key="2">
    <source>
        <dbReference type="EMBL" id="AWV98791.1"/>
    </source>
</evidence>
<dbReference type="Proteomes" id="UP000249873">
    <property type="component" value="Chromosome"/>
</dbReference>
<organism evidence="2 3">
    <name type="scientific">Arcticibacterium luteifluviistationis</name>
    <dbReference type="NCBI Taxonomy" id="1784714"/>
    <lineage>
        <taxon>Bacteria</taxon>
        <taxon>Pseudomonadati</taxon>
        <taxon>Bacteroidota</taxon>
        <taxon>Cytophagia</taxon>
        <taxon>Cytophagales</taxon>
        <taxon>Leadbetterellaceae</taxon>
        <taxon>Arcticibacterium</taxon>
    </lineage>
</organism>
<sequence length="258" mass="29263">MRKIIFLLCAFPLFLSAQSDFKNSIKVNATGLATGIIAVQYERALGSNFSFNNSFIYRPEKSIPFGNEFDKLAKKHGLGITGVDFEYVFVNLAKIGVKSYSPELKYYFGDKRNRFFVSVFGQFEDFDALVPASLEAQYDGTVYTLDKVPINFDVKAISGGIMVGKQFKLGNRFVLDFVLIGPHFGAARTVYAKVETSILSRLEENDRRYLEDKIIDRFKLSESYFDVTVDEEKAEINAFKNVPYLGIRGFAFNLGMFF</sequence>
<dbReference type="OrthoDB" id="1118958at2"/>
<evidence type="ECO:0000313" key="3">
    <source>
        <dbReference type="Proteomes" id="UP000249873"/>
    </source>
</evidence>
<dbReference type="AlphaFoldDB" id="A0A2Z4GC92"/>
<evidence type="ECO:0008006" key="4">
    <source>
        <dbReference type="Google" id="ProtNLM"/>
    </source>
</evidence>
<protein>
    <recommendedName>
        <fullName evidence="4">DUF3575 domain-containing protein</fullName>
    </recommendedName>
</protein>
<keyword evidence="1" id="KW-0732">Signal</keyword>
<dbReference type="Pfam" id="PF12099">
    <property type="entry name" value="DUF3575"/>
    <property type="match status" value="1"/>
</dbReference>
<keyword evidence="3" id="KW-1185">Reference proteome</keyword>
<proteinExistence type="predicted"/>
<name>A0A2Z4GC92_9BACT</name>
<gene>
    <name evidence="2" type="ORF">DJ013_11640</name>
</gene>
<accession>A0A2Z4GC92</accession>
<feature type="signal peptide" evidence="1">
    <location>
        <begin position="1"/>
        <end position="19"/>
    </location>
</feature>
<feature type="chain" id="PRO_5016295710" description="DUF3575 domain-containing protein" evidence="1">
    <location>
        <begin position="20"/>
        <end position="258"/>
    </location>
</feature>
<dbReference type="InterPro" id="IPR021958">
    <property type="entry name" value="DUF3575"/>
</dbReference>
<dbReference type="RefSeq" id="WP_111371984.1">
    <property type="nucleotide sequence ID" value="NZ_CP029480.1"/>
</dbReference>
<dbReference type="EMBL" id="CP029480">
    <property type="protein sequence ID" value="AWV98791.1"/>
    <property type="molecule type" value="Genomic_DNA"/>
</dbReference>
<dbReference type="KEGG" id="als:DJ013_11640"/>
<reference evidence="2 3" key="1">
    <citation type="submission" date="2018-05" db="EMBL/GenBank/DDBJ databases">
        <title>Complete genome sequence of Arcticibacterium luteifluviistationis SM1504T, a cytophagaceae bacterium isolated from Arctic surface seawater.</title>
        <authorList>
            <person name="Li Y."/>
            <person name="Qin Q.-L."/>
        </authorList>
    </citation>
    <scope>NUCLEOTIDE SEQUENCE [LARGE SCALE GENOMIC DNA]</scope>
    <source>
        <strain evidence="2 3">SM1504</strain>
    </source>
</reference>
<evidence type="ECO:0000256" key="1">
    <source>
        <dbReference type="SAM" id="SignalP"/>
    </source>
</evidence>